<evidence type="ECO:0000256" key="2">
    <source>
        <dbReference type="ARBA" id="ARBA00023172"/>
    </source>
</evidence>
<keyword evidence="1 3" id="KW-0238">DNA-binding</keyword>
<comment type="caution">
    <text evidence="6">The sequence shown here is derived from an EMBL/GenBank/DDBJ whole genome shotgun (WGS) entry which is preliminary data.</text>
</comment>
<organism evidence="6 7">
    <name type="scientific">Solirubrobacter phytolaccae</name>
    <dbReference type="NCBI Taxonomy" id="1404360"/>
    <lineage>
        <taxon>Bacteria</taxon>
        <taxon>Bacillati</taxon>
        <taxon>Actinomycetota</taxon>
        <taxon>Thermoleophilia</taxon>
        <taxon>Solirubrobacterales</taxon>
        <taxon>Solirubrobacteraceae</taxon>
        <taxon>Solirubrobacter</taxon>
    </lineage>
</organism>
<dbReference type="Gene3D" id="2.40.290.10">
    <property type="match status" value="1"/>
</dbReference>
<dbReference type="GO" id="GO:0006310">
    <property type="term" value="P:DNA recombination"/>
    <property type="evidence" value="ECO:0007669"/>
    <property type="project" value="UniProtKB-KW"/>
</dbReference>
<accession>A0A9X3NF96</accession>
<dbReference type="RefSeq" id="WP_270029528.1">
    <property type="nucleotide sequence ID" value="NZ_JAPDDP010000096.1"/>
</dbReference>
<keyword evidence="3" id="KW-0227">DNA damage</keyword>
<evidence type="ECO:0000313" key="7">
    <source>
        <dbReference type="Proteomes" id="UP001147653"/>
    </source>
</evidence>
<dbReference type="FunFam" id="2.40.290.10:FF:000004">
    <property type="entry name" value="Non-homologous end joining protein Ku"/>
    <property type="match status" value="1"/>
</dbReference>
<feature type="compositionally biased region" description="Basic and acidic residues" evidence="4">
    <location>
        <begin position="264"/>
        <end position="281"/>
    </location>
</feature>
<dbReference type="InterPro" id="IPR006164">
    <property type="entry name" value="DNA_bd_Ku70/Ku80"/>
</dbReference>
<evidence type="ECO:0000256" key="1">
    <source>
        <dbReference type="ARBA" id="ARBA00023125"/>
    </source>
</evidence>
<dbReference type="NCBIfam" id="TIGR02772">
    <property type="entry name" value="Ku_bact"/>
    <property type="match status" value="1"/>
</dbReference>
<evidence type="ECO:0000313" key="6">
    <source>
        <dbReference type="EMBL" id="MDA0185054.1"/>
    </source>
</evidence>
<gene>
    <name evidence="3" type="primary">ku</name>
    <name evidence="6" type="ORF">OJ997_32415</name>
</gene>
<name>A0A9X3NF96_9ACTN</name>
<dbReference type="InterPro" id="IPR009187">
    <property type="entry name" value="Prok_Ku"/>
</dbReference>
<dbReference type="Pfam" id="PF02735">
    <property type="entry name" value="Ku"/>
    <property type="match status" value="1"/>
</dbReference>
<comment type="similarity">
    <text evidence="3">Belongs to the prokaryotic Ku family.</text>
</comment>
<feature type="domain" description="Ku" evidence="5">
    <location>
        <begin position="53"/>
        <end position="183"/>
    </location>
</feature>
<comment type="function">
    <text evidence="3">With LigD forms a non-homologous end joining (NHEJ) DNA repair enzyme, which repairs dsDNA breaks with reduced fidelity. Binds linear dsDNA with 5'- and 3'- overhangs but not closed circular dsDNA nor ssDNA. Recruits and stimulates the ligase activity of LigD.</text>
</comment>
<dbReference type="Proteomes" id="UP001147653">
    <property type="component" value="Unassembled WGS sequence"/>
</dbReference>
<keyword evidence="3" id="KW-0234">DNA repair</keyword>
<keyword evidence="2 3" id="KW-0233">DNA recombination</keyword>
<dbReference type="PIRSF" id="PIRSF006493">
    <property type="entry name" value="Prok_Ku"/>
    <property type="match status" value="1"/>
</dbReference>
<dbReference type="GO" id="GO:0006303">
    <property type="term" value="P:double-strand break repair via nonhomologous end joining"/>
    <property type="evidence" value="ECO:0007669"/>
    <property type="project" value="UniProtKB-UniRule"/>
</dbReference>
<feature type="region of interest" description="Disordered" evidence="4">
    <location>
        <begin position="259"/>
        <end position="281"/>
    </location>
</feature>
<dbReference type="InterPro" id="IPR016194">
    <property type="entry name" value="SPOC-like_C_dom_sf"/>
</dbReference>
<dbReference type="SUPFAM" id="SSF100939">
    <property type="entry name" value="SPOC domain-like"/>
    <property type="match status" value="1"/>
</dbReference>
<sequence>MPRSMWSGAISFGLVNVPIKLYSAVSKKTVRFHQINGETGSRISQKRVDATTGEEVAYESLVKGFEITKDNYVIIEPSELEALDPEKSRTIDIEDFVDLSEIDPIYYDHPYYLVPAEGASKAYGLLLSAMQESQRVAIARVVLRQKEQLVAIRPDKDGRLLMMETMIFADEVVPKDDLDGLPDAEDLKVSEREVKMAQQLIESLVTDFEPSRYKDEYREKVLELIEAKASGAEIVSAPEAPTPTAVPDLMAALEASLAAVGSGSDKKKSSSKASEKETAKS</sequence>
<reference evidence="6" key="1">
    <citation type="submission" date="2022-10" db="EMBL/GenBank/DDBJ databases">
        <title>The WGS of Solirubrobacter phytolaccae KCTC 29190.</title>
        <authorList>
            <person name="Jiang Z."/>
        </authorList>
    </citation>
    <scope>NUCLEOTIDE SEQUENCE</scope>
    <source>
        <strain evidence="6">KCTC 29190</strain>
    </source>
</reference>
<keyword evidence="7" id="KW-1185">Reference proteome</keyword>
<dbReference type="GO" id="GO:0003690">
    <property type="term" value="F:double-stranded DNA binding"/>
    <property type="evidence" value="ECO:0007669"/>
    <property type="project" value="UniProtKB-UniRule"/>
</dbReference>
<dbReference type="CDD" id="cd00789">
    <property type="entry name" value="KU_like"/>
    <property type="match status" value="1"/>
</dbReference>
<evidence type="ECO:0000256" key="3">
    <source>
        <dbReference type="HAMAP-Rule" id="MF_01875"/>
    </source>
</evidence>
<evidence type="ECO:0000259" key="5">
    <source>
        <dbReference type="SMART" id="SM00559"/>
    </source>
</evidence>
<dbReference type="EMBL" id="JAPDDP010000096">
    <property type="protein sequence ID" value="MDA0185054.1"/>
    <property type="molecule type" value="Genomic_DNA"/>
</dbReference>
<dbReference type="AlphaFoldDB" id="A0A9X3NF96"/>
<comment type="subunit">
    <text evidence="3">Homodimer. Interacts with LigD.</text>
</comment>
<dbReference type="HAMAP" id="MF_01875">
    <property type="entry name" value="Prokaryotic_Ku"/>
    <property type="match status" value="1"/>
</dbReference>
<proteinExistence type="inferred from homology"/>
<evidence type="ECO:0000256" key="4">
    <source>
        <dbReference type="SAM" id="MobiDB-lite"/>
    </source>
</evidence>
<dbReference type="PANTHER" id="PTHR41251:SF1">
    <property type="entry name" value="NON-HOMOLOGOUS END JOINING PROTEIN KU"/>
    <property type="match status" value="1"/>
</dbReference>
<dbReference type="SMART" id="SM00559">
    <property type="entry name" value="Ku78"/>
    <property type="match status" value="1"/>
</dbReference>
<dbReference type="PANTHER" id="PTHR41251">
    <property type="entry name" value="NON-HOMOLOGOUS END JOINING PROTEIN KU"/>
    <property type="match status" value="1"/>
</dbReference>
<protein>
    <recommendedName>
        <fullName evidence="3">Non-homologous end joining protein Ku</fullName>
    </recommendedName>
</protein>